<sequence length="216" mass="24899">MGSGQTSFVSKFLPNLEELEEHGDKIEVTSKPVEETGVQIEVNEKPISSDMQESGVTFISKKRKSKTSEEPGSLKRQKVVLNEERKENYRNQKVLLRRFFDFDLAKILEIKELIEIVEFQNWTHLFVSPAPCVYETEVIELYANLCHINDCTMVLSVNRKEVVLNESILGEILEVQTDGMKNVSRKALNAFKNVIARKEEFTTKSKLLKKELKPEY</sequence>
<comment type="caution">
    <text evidence="2">The sequence shown here is derived from an EMBL/GenBank/DDBJ whole genome shotgun (WGS) entry which is preliminary data.</text>
</comment>
<organism evidence="2 3">
    <name type="scientific">Anisodus tanguticus</name>
    <dbReference type="NCBI Taxonomy" id="243964"/>
    <lineage>
        <taxon>Eukaryota</taxon>
        <taxon>Viridiplantae</taxon>
        <taxon>Streptophyta</taxon>
        <taxon>Embryophyta</taxon>
        <taxon>Tracheophyta</taxon>
        <taxon>Spermatophyta</taxon>
        <taxon>Magnoliopsida</taxon>
        <taxon>eudicotyledons</taxon>
        <taxon>Gunneridae</taxon>
        <taxon>Pentapetalae</taxon>
        <taxon>asterids</taxon>
        <taxon>lamiids</taxon>
        <taxon>Solanales</taxon>
        <taxon>Solanaceae</taxon>
        <taxon>Solanoideae</taxon>
        <taxon>Hyoscyameae</taxon>
        <taxon>Anisodus</taxon>
    </lineage>
</organism>
<dbReference type="Proteomes" id="UP001291623">
    <property type="component" value="Unassembled WGS sequence"/>
</dbReference>
<reference evidence="2" key="1">
    <citation type="submission" date="2023-12" db="EMBL/GenBank/DDBJ databases">
        <title>Genome assembly of Anisodus tanguticus.</title>
        <authorList>
            <person name="Wang Y.-J."/>
        </authorList>
    </citation>
    <scope>NUCLEOTIDE SEQUENCE</scope>
    <source>
        <strain evidence="2">KB-2021</strain>
        <tissue evidence="2">Leaf</tissue>
    </source>
</reference>
<feature type="region of interest" description="Disordered" evidence="1">
    <location>
        <begin position="44"/>
        <end position="74"/>
    </location>
</feature>
<proteinExistence type="predicted"/>
<gene>
    <name evidence="2" type="ORF">RND71_022002</name>
</gene>
<accession>A0AAE1RXM2</accession>
<evidence type="ECO:0000313" key="2">
    <source>
        <dbReference type="EMBL" id="KAK4359773.1"/>
    </source>
</evidence>
<keyword evidence="3" id="KW-1185">Reference proteome</keyword>
<dbReference type="AlphaFoldDB" id="A0AAE1RXM2"/>
<evidence type="ECO:0000313" key="3">
    <source>
        <dbReference type="Proteomes" id="UP001291623"/>
    </source>
</evidence>
<name>A0AAE1RXM2_9SOLA</name>
<evidence type="ECO:0000256" key="1">
    <source>
        <dbReference type="SAM" id="MobiDB-lite"/>
    </source>
</evidence>
<dbReference type="EMBL" id="JAVYJV010000011">
    <property type="protein sequence ID" value="KAK4359773.1"/>
    <property type="molecule type" value="Genomic_DNA"/>
</dbReference>
<protein>
    <submittedName>
        <fullName evidence="2">Uncharacterized protein</fullName>
    </submittedName>
</protein>